<evidence type="ECO:0000313" key="11">
    <source>
        <dbReference type="EMBL" id="GAA0711900.1"/>
    </source>
</evidence>
<dbReference type="InterPro" id="IPR001917">
    <property type="entry name" value="Aminotrans_II_pyridoxalP_BS"/>
</dbReference>
<feature type="binding site" evidence="9">
    <location>
        <position position="156"/>
    </location>
    <ligand>
        <name>substrate</name>
    </ligand>
</feature>
<dbReference type="InterPro" id="IPR015421">
    <property type="entry name" value="PyrdxlP-dep_Trfase_major"/>
</dbReference>
<feature type="modified residue" description="N6-(pyridoxal phosphate)lysine" evidence="9">
    <location>
        <position position="262"/>
    </location>
</feature>
<feature type="binding site" evidence="9">
    <location>
        <position position="259"/>
    </location>
    <ligand>
        <name>pyridoxal 5'-phosphate</name>
        <dbReference type="ChEBI" id="CHEBI:597326"/>
    </ligand>
</feature>
<comment type="similarity">
    <text evidence="3 9">Belongs to the class-II pyridoxal-phosphate-dependent aminotransferase family. BioF subfamily.</text>
</comment>
<dbReference type="InterPro" id="IPR004839">
    <property type="entry name" value="Aminotransferase_I/II_large"/>
</dbReference>
<feature type="binding site" evidence="9">
    <location>
        <position position="44"/>
    </location>
    <ligand>
        <name>substrate</name>
    </ligand>
</feature>
<dbReference type="EC" id="2.3.1.47" evidence="9"/>
<feature type="binding site" evidence="9">
    <location>
        <position position="202"/>
    </location>
    <ligand>
        <name>pyridoxal 5'-phosphate</name>
        <dbReference type="ChEBI" id="CHEBI:597326"/>
    </ligand>
</feature>
<dbReference type="InterPro" id="IPR015424">
    <property type="entry name" value="PyrdxlP-dep_Trfase"/>
</dbReference>
<dbReference type="Pfam" id="PF00155">
    <property type="entry name" value="Aminotran_1_2"/>
    <property type="match status" value="1"/>
</dbReference>
<dbReference type="HAMAP" id="MF_01693">
    <property type="entry name" value="BioF_aminotrans_2"/>
    <property type="match status" value="1"/>
</dbReference>
<comment type="function">
    <text evidence="9">Catalyzes the decarboxylative condensation of pimeloyl-[acyl-carrier protein] and L-alanine to produce 8-amino-7-oxononanoate (AON), [acyl-carrier protein], and carbon dioxide.</text>
</comment>
<dbReference type="InterPro" id="IPR022834">
    <property type="entry name" value="AONS_Proteobacteria"/>
</dbReference>
<dbReference type="InterPro" id="IPR015422">
    <property type="entry name" value="PyrdxlP-dep_Trfase_small"/>
</dbReference>
<dbReference type="Gene3D" id="3.40.640.10">
    <property type="entry name" value="Type I PLP-dependent aspartate aminotransferase-like (Major domain)"/>
    <property type="match status" value="1"/>
</dbReference>
<evidence type="ECO:0000256" key="5">
    <source>
        <dbReference type="ARBA" id="ARBA00022679"/>
    </source>
</evidence>
<comment type="catalytic activity">
    <reaction evidence="8 9">
        <text>6-carboxyhexanoyl-[ACP] + L-alanine + H(+) = (8S)-8-amino-7-oxononanoate + holo-[ACP] + CO2</text>
        <dbReference type="Rhea" id="RHEA:42288"/>
        <dbReference type="Rhea" id="RHEA-COMP:9685"/>
        <dbReference type="Rhea" id="RHEA-COMP:9955"/>
        <dbReference type="ChEBI" id="CHEBI:15378"/>
        <dbReference type="ChEBI" id="CHEBI:16526"/>
        <dbReference type="ChEBI" id="CHEBI:57972"/>
        <dbReference type="ChEBI" id="CHEBI:64479"/>
        <dbReference type="ChEBI" id="CHEBI:78846"/>
        <dbReference type="ChEBI" id="CHEBI:149468"/>
        <dbReference type="EC" id="2.3.1.47"/>
    </reaction>
</comment>
<dbReference type="PROSITE" id="PS00599">
    <property type="entry name" value="AA_TRANSFER_CLASS_2"/>
    <property type="match status" value="1"/>
</dbReference>
<feature type="binding site" evidence="9">
    <location>
        <position position="230"/>
    </location>
    <ligand>
        <name>pyridoxal 5'-phosphate</name>
        <dbReference type="ChEBI" id="CHEBI:597326"/>
    </ligand>
</feature>
<dbReference type="Gene3D" id="3.90.1150.10">
    <property type="entry name" value="Aspartate Aminotransferase, domain 1"/>
    <property type="match status" value="1"/>
</dbReference>
<evidence type="ECO:0000256" key="7">
    <source>
        <dbReference type="ARBA" id="ARBA00022898"/>
    </source>
</evidence>
<dbReference type="EMBL" id="BAAAEU010000006">
    <property type="protein sequence ID" value="GAA0711900.1"/>
    <property type="molecule type" value="Genomic_DNA"/>
</dbReference>
<dbReference type="Proteomes" id="UP001501523">
    <property type="component" value="Unassembled WGS sequence"/>
</dbReference>
<dbReference type="NCBIfam" id="TIGR00858">
    <property type="entry name" value="bioF"/>
    <property type="match status" value="1"/>
</dbReference>
<keyword evidence="7 9" id="KW-0663">Pyridoxal phosphate</keyword>
<gene>
    <name evidence="9 11" type="primary">bioF</name>
    <name evidence="11" type="ORF">GCM10009105_14100</name>
</gene>
<accession>A0ABN1IGC2</accession>
<reference evidence="11 12" key="1">
    <citation type="journal article" date="2019" name="Int. J. Syst. Evol. Microbiol.">
        <title>The Global Catalogue of Microorganisms (GCM) 10K type strain sequencing project: providing services to taxonomists for standard genome sequencing and annotation.</title>
        <authorList>
            <consortium name="The Broad Institute Genomics Platform"/>
            <consortium name="The Broad Institute Genome Sequencing Center for Infectious Disease"/>
            <person name="Wu L."/>
            <person name="Ma J."/>
        </authorList>
    </citation>
    <scope>NUCLEOTIDE SEQUENCE [LARGE SCALE GENOMIC DNA]</scope>
    <source>
        <strain evidence="11 12">JCM 15421</strain>
    </source>
</reference>
<proteinExistence type="inferred from homology"/>
<protein>
    <recommendedName>
        <fullName evidence="9">8-amino-7-oxononanoate synthase</fullName>
        <shortName evidence="9">AONS</shortName>
        <ecNumber evidence="9">2.3.1.47</ecNumber>
    </recommendedName>
    <alternativeName>
        <fullName evidence="9">7-keto-8-amino-pelargonic acid synthase</fullName>
        <shortName evidence="9">7-KAP synthase</shortName>
        <shortName evidence="9">KAPA synthase</shortName>
    </alternativeName>
    <alternativeName>
        <fullName evidence="9">8-amino-7-ketopelargonate synthase</fullName>
    </alternativeName>
</protein>
<evidence type="ECO:0000256" key="2">
    <source>
        <dbReference type="ARBA" id="ARBA00004746"/>
    </source>
</evidence>
<evidence type="ECO:0000256" key="4">
    <source>
        <dbReference type="ARBA" id="ARBA00011738"/>
    </source>
</evidence>
<comment type="subunit">
    <text evidence="4 9">Homodimer.</text>
</comment>
<sequence>MKPRPLTPTLSPNEKTIGGEGVRLGLLERLAAAQSERARQALLRRLRTVEAVDGAHIQIAGKQLLNFASNDYLGLAQHPALREALAKAVARWGVGASAAHLLGGHRDEHAKLEDALARWTGRERALLFSTGYMANLGVLSALLGAEDLCVQDKLNHASLLDGARLAGCVLKRYVHADVASAARQLDTHPSAPALLASDGVFSMDGDVAPLAELAALCRAQRATLMVDDAHGLGVLGPEGAGSVAEAKLSQDDAPILMATLGKALGVAGAFVAGSATLIDGLVQNARSFIYTTALPPSLAAATSAAIEIARFEGWRRDRLTRLIAHFRSGAAERGIALLASRTPIQPVSIGDSAAALAVSAQLEEAGLYVPAIRPPTVPAGQARLRVALSALHAESDVERLLDALADCLP</sequence>
<evidence type="ECO:0000259" key="10">
    <source>
        <dbReference type="Pfam" id="PF00155"/>
    </source>
</evidence>
<dbReference type="CDD" id="cd06454">
    <property type="entry name" value="KBL_like"/>
    <property type="match status" value="1"/>
</dbReference>
<keyword evidence="12" id="KW-1185">Reference proteome</keyword>
<comment type="caution">
    <text evidence="11">The sequence shown here is derived from an EMBL/GenBank/DDBJ whole genome shotgun (WGS) entry which is preliminary data.</text>
</comment>
<feature type="domain" description="Aminotransferase class I/classII large" evidence="10">
    <location>
        <begin position="63"/>
        <end position="404"/>
    </location>
</feature>
<feature type="binding site" evidence="9">
    <location>
        <begin position="131"/>
        <end position="132"/>
    </location>
    <ligand>
        <name>pyridoxal 5'-phosphate</name>
        <dbReference type="ChEBI" id="CHEBI:597326"/>
    </ligand>
</feature>
<evidence type="ECO:0000256" key="8">
    <source>
        <dbReference type="ARBA" id="ARBA00047715"/>
    </source>
</evidence>
<dbReference type="PANTHER" id="PTHR13693:SF100">
    <property type="entry name" value="8-AMINO-7-OXONONANOATE SYNTHASE"/>
    <property type="match status" value="1"/>
</dbReference>
<dbReference type="RefSeq" id="WP_343788660.1">
    <property type="nucleotide sequence ID" value="NZ_BAAAEU010000006.1"/>
</dbReference>
<comment type="pathway">
    <text evidence="2 9">Cofactor biosynthesis; biotin biosynthesis.</text>
</comment>
<evidence type="ECO:0000256" key="6">
    <source>
        <dbReference type="ARBA" id="ARBA00022756"/>
    </source>
</evidence>
<organism evidence="11 12">
    <name type="scientific">Dokdonella soli</name>
    <dbReference type="NCBI Taxonomy" id="529810"/>
    <lineage>
        <taxon>Bacteria</taxon>
        <taxon>Pseudomonadati</taxon>
        <taxon>Pseudomonadota</taxon>
        <taxon>Gammaproteobacteria</taxon>
        <taxon>Lysobacterales</taxon>
        <taxon>Rhodanobacteraceae</taxon>
        <taxon>Dokdonella</taxon>
    </lineage>
</organism>
<keyword evidence="5 9" id="KW-0808">Transferase</keyword>
<dbReference type="PANTHER" id="PTHR13693">
    <property type="entry name" value="CLASS II AMINOTRANSFERASE/8-AMINO-7-OXONONANOATE SYNTHASE"/>
    <property type="match status" value="1"/>
</dbReference>
<evidence type="ECO:0000256" key="3">
    <source>
        <dbReference type="ARBA" id="ARBA00010008"/>
    </source>
</evidence>
<evidence type="ECO:0000313" key="12">
    <source>
        <dbReference type="Proteomes" id="UP001501523"/>
    </source>
</evidence>
<dbReference type="InterPro" id="IPR050087">
    <property type="entry name" value="AON_synthase_class-II"/>
</dbReference>
<keyword evidence="6 9" id="KW-0093">Biotin biosynthesis</keyword>
<dbReference type="InterPro" id="IPR004723">
    <property type="entry name" value="AONS_Archaea/Proteobacteria"/>
</dbReference>
<evidence type="ECO:0000256" key="1">
    <source>
        <dbReference type="ARBA" id="ARBA00001933"/>
    </source>
</evidence>
<name>A0ABN1IGC2_9GAMM</name>
<evidence type="ECO:0000256" key="9">
    <source>
        <dbReference type="HAMAP-Rule" id="MF_01693"/>
    </source>
</evidence>
<feature type="binding site" evidence="9">
    <location>
        <position position="376"/>
    </location>
    <ligand>
        <name>substrate</name>
    </ligand>
</feature>
<dbReference type="SUPFAM" id="SSF53383">
    <property type="entry name" value="PLP-dependent transferases"/>
    <property type="match status" value="1"/>
</dbReference>
<comment type="cofactor">
    <cofactor evidence="1 9">
        <name>pyridoxal 5'-phosphate</name>
        <dbReference type="ChEBI" id="CHEBI:597326"/>
    </cofactor>
</comment>